<dbReference type="Pfam" id="PF13602">
    <property type="entry name" value="ADH_zinc_N_2"/>
    <property type="match status" value="1"/>
</dbReference>
<evidence type="ECO:0000256" key="37">
    <source>
        <dbReference type="ARBA" id="ARBA00047440"/>
    </source>
</evidence>
<comment type="catalytic activity">
    <reaction evidence="53">
        <text>hexadecanoyl-[ACP] + H2O = hexadecanoate + holo-[ACP] + H(+)</text>
        <dbReference type="Rhea" id="RHEA:41932"/>
        <dbReference type="Rhea" id="RHEA-COMP:9652"/>
        <dbReference type="Rhea" id="RHEA-COMP:9685"/>
        <dbReference type="ChEBI" id="CHEBI:7896"/>
        <dbReference type="ChEBI" id="CHEBI:15377"/>
        <dbReference type="ChEBI" id="CHEBI:15378"/>
        <dbReference type="ChEBI" id="CHEBI:64479"/>
        <dbReference type="ChEBI" id="CHEBI:78483"/>
        <dbReference type="EC" id="3.1.2.14"/>
    </reaction>
    <physiologicalReaction direction="left-to-right" evidence="53">
        <dbReference type="Rhea" id="RHEA:41933"/>
    </physiologicalReaction>
</comment>
<evidence type="ECO:0000256" key="7">
    <source>
        <dbReference type="ARBA" id="ARBA00018769"/>
    </source>
</evidence>
<evidence type="ECO:0000256" key="5">
    <source>
        <dbReference type="ARBA" id="ARBA00012948"/>
    </source>
</evidence>
<comment type="catalytic activity">
    <reaction evidence="56">
        <text>decanoyl-[ACP] + malonyl-[ACP] + H(+) = 3-oxododecanoyl-[ACP] + holo-[ACP] + CO2</text>
        <dbReference type="Rhea" id="RHEA:41868"/>
        <dbReference type="Rhea" id="RHEA-COMP:9623"/>
        <dbReference type="Rhea" id="RHEA-COMP:9640"/>
        <dbReference type="Rhea" id="RHEA-COMP:9641"/>
        <dbReference type="Rhea" id="RHEA-COMP:9685"/>
        <dbReference type="ChEBI" id="CHEBI:15378"/>
        <dbReference type="ChEBI" id="CHEBI:16526"/>
        <dbReference type="ChEBI" id="CHEBI:64479"/>
        <dbReference type="ChEBI" id="CHEBI:78449"/>
        <dbReference type="ChEBI" id="CHEBI:78468"/>
        <dbReference type="ChEBI" id="CHEBI:78469"/>
    </reaction>
    <physiologicalReaction direction="left-to-right" evidence="56">
        <dbReference type="Rhea" id="RHEA:41869"/>
    </physiologicalReaction>
</comment>
<evidence type="ECO:0000256" key="18">
    <source>
        <dbReference type="ARBA" id="ARBA00023002"/>
    </source>
</evidence>
<dbReference type="GO" id="GO:0141148">
    <property type="term" value="F:enoyl-[acyl-carrier-protein] reductase (NADPH) activity"/>
    <property type="evidence" value="ECO:0007669"/>
    <property type="project" value="UniProtKB-EC"/>
</dbReference>
<comment type="catalytic activity">
    <reaction evidence="63">
        <text>octanoyl-[ACP] + malonyl-[ACP] + H(+) = 3-oxodecanoyl-[ACP] + holo-[ACP] + CO2</text>
        <dbReference type="Rhea" id="RHEA:41852"/>
        <dbReference type="Rhea" id="RHEA-COMP:9623"/>
        <dbReference type="Rhea" id="RHEA-COMP:9636"/>
        <dbReference type="Rhea" id="RHEA-COMP:9637"/>
        <dbReference type="Rhea" id="RHEA-COMP:9685"/>
        <dbReference type="ChEBI" id="CHEBI:15378"/>
        <dbReference type="ChEBI" id="CHEBI:16526"/>
        <dbReference type="ChEBI" id="CHEBI:64479"/>
        <dbReference type="ChEBI" id="CHEBI:78449"/>
        <dbReference type="ChEBI" id="CHEBI:78463"/>
        <dbReference type="ChEBI" id="CHEBI:78464"/>
    </reaction>
    <physiologicalReaction direction="left-to-right" evidence="63">
        <dbReference type="Rhea" id="RHEA:41853"/>
    </physiologicalReaction>
</comment>
<keyword evidence="12" id="KW-0702">S-nitrosylation</keyword>
<comment type="catalytic activity">
    <reaction evidence="45">
        <text>hexadecanoyl-[ACP] + malonyl-[ACP] + H(+) = 3-oxooctadecanoyl-[ACP] + holo-[ACP] + CO2</text>
        <dbReference type="Rhea" id="RHEA:41916"/>
        <dbReference type="Rhea" id="RHEA-COMP:9623"/>
        <dbReference type="Rhea" id="RHEA-COMP:9652"/>
        <dbReference type="Rhea" id="RHEA-COMP:9653"/>
        <dbReference type="Rhea" id="RHEA-COMP:9685"/>
        <dbReference type="ChEBI" id="CHEBI:15378"/>
        <dbReference type="ChEBI" id="CHEBI:16526"/>
        <dbReference type="ChEBI" id="CHEBI:64479"/>
        <dbReference type="ChEBI" id="CHEBI:78449"/>
        <dbReference type="ChEBI" id="CHEBI:78483"/>
        <dbReference type="ChEBI" id="CHEBI:78487"/>
    </reaction>
    <physiologicalReaction direction="left-to-right" evidence="45">
        <dbReference type="Rhea" id="RHEA:41917"/>
    </physiologicalReaction>
</comment>
<comment type="catalytic activity">
    <reaction evidence="50">
        <text>3-oxohexanoyl-[ACP] + NADPH + H(+) = (3R)-hydroxyhexanoyl-[ACP] + NADP(+)</text>
        <dbReference type="Rhea" id="RHEA:41824"/>
        <dbReference type="Rhea" id="RHEA-COMP:9629"/>
        <dbReference type="Rhea" id="RHEA-COMP:9630"/>
        <dbReference type="ChEBI" id="CHEBI:15378"/>
        <dbReference type="ChEBI" id="CHEBI:57783"/>
        <dbReference type="ChEBI" id="CHEBI:58349"/>
        <dbReference type="ChEBI" id="CHEBI:78456"/>
        <dbReference type="ChEBI" id="CHEBI:78457"/>
    </reaction>
    <physiologicalReaction direction="left-to-right" evidence="50">
        <dbReference type="Rhea" id="RHEA:41825"/>
    </physiologicalReaction>
</comment>
<comment type="catalytic activity">
    <reaction evidence="24">
        <text>(3R)-hydroxydodecanoyl-[ACP] = (2E)-dodecenoyl-[ACP] + H2O</text>
        <dbReference type="Rhea" id="RHEA:41876"/>
        <dbReference type="Rhea" id="RHEA-COMP:9642"/>
        <dbReference type="Rhea" id="RHEA-COMP:9643"/>
        <dbReference type="ChEBI" id="CHEBI:15377"/>
        <dbReference type="ChEBI" id="CHEBI:78470"/>
        <dbReference type="ChEBI" id="CHEBI:78472"/>
    </reaction>
    <physiologicalReaction direction="left-to-right" evidence="24">
        <dbReference type="Rhea" id="RHEA:41877"/>
    </physiologicalReaction>
</comment>
<dbReference type="GO" id="GO:0004315">
    <property type="term" value="F:3-oxoacyl-[acyl-carrier-protein] synthase activity"/>
    <property type="evidence" value="ECO:0007669"/>
    <property type="project" value="UniProtKB-EC"/>
</dbReference>
<dbReference type="InterPro" id="IPR029058">
    <property type="entry name" value="AB_hydrolase_fold"/>
</dbReference>
<evidence type="ECO:0000256" key="60">
    <source>
        <dbReference type="ARBA" id="ARBA00049422"/>
    </source>
</evidence>
<evidence type="ECO:0000256" key="44">
    <source>
        <dbReference type="ARBA" id="ARBA00047961"/>
    </source>
</evidence>
<evidence type="ECO:0000256" key="19">
    <source>
        <dbReference type="ARBA" id="ARBA00023027"/>
    </source>
</evidence>
<proteinExistence type="predicted"/>
<dbReference type="Proteomes" id="UP001054837">
    <property type="component" value="Unassembled WGS sequence"/>
</dbReference>
<dbReference type="SUPFAM" id="SSF52151">
    <property type="entry name" value="FabD/lysophospholipase-like"/>
    <property type="match status" value="1"/>
</dbReference>
<dbReference type="Pfam" id="PF21089">
    <property type="entry name" value="PKS_DH_N"/>
    <property type="match status" value="1"/>
</dbReference>
<comment type="catalytic activity">
    <reaction evidence="57">
        <text>(2E)-tetradecenoyl-[ACP] + NADPH + H(+) = tetradecanoyl-[ACP] + NADP(+)</text>
        <dbReference type="Rhea" id="RHEA:41896"/>
        <dbReference type="Rhea" id="RHEA-COMP:9647"/>
        <dbReference type="Rhea" id="RHEA-COMP:9648"/>
        <dbReference type="ChEBI" id="CHEBI:15378"/>
        <dbReference type="ChEBI" id="CHEBI:57783"/>
        <dbReference type="ChEBI" id="CHEBI:58349"/>
        <dbReference type="ChEBI" id="CHEBI:78475"/>
        <dbReference type="ChEBI" id="CHEBI:78477"/>
    </reaction>
    <physiologicalReaction direction="left-to-right" evidence="57">
        <dbReference type="Rhea" id="RHEA:41897"/>
    </physiologicalReaction>
</comment>
<dbReference type="Gene3D" id="3.90.180.10">
    <property type="entry name" value="Medium-chain alcohol dehydrogenases, catalytic domain"/>
    <property type="match status" value="1"/>
</dbReference>
<dbReference type="InterPro" id="IPR042104">
    <property type="entry name" value="PKS_dehydratase_sf"/>
</dbReference>
<evidence type="ECO:0000256" key="13">
    <source>
        <dbReference type="ARBA" id="ARBA00022801"/>
    </source>
</evidence>
<comment type="catalytic activity">
    <reaction evidence="47">
        <text>tetradecanoyl-[ACP] + H2O = tetradecanoate + holo-[ACP] + H(+)</text>
        <dbReference type="Rhea" id="RHEA:30123"/>
        <dbReference type="Rhea" id="RHEA-COMP:9648"/>
        <dbReference type="Rhea" id="RHEA-COMP:9685"/>
        <dbReference type="ChEBI" id="CHEBI:15377"/>
        <dbReference type="ChEBI" id="CHEBI:15378"/>
        <dbReference type="ChEBI" id="CHEBI:30807"/>
        <dbReference type="ChEBI" id="CHEBI:64479"/>
        <dbReference type="ChEBI" id="CHEBI:78477"/>
        <dbReference type="EC" id="3.1.2.14"/>
    </reaction>
    <physiologicalReaction direction="left-to-right" evidence="47">
        <dbReference type="Rhea" id="RHEA:30124"/>
    </physiologicalReaction>
</comment>
<keyword evidence="9" id="KW-0444">Lipid biosynthesis</keyword>
<comment type="catalytic activity">
    <reaction evidence="39">
        <text>(2E)-butenoyl-[ACP] + NADPH + H(+) = butanoyl-[ACP] + NADP(+)</text>
        <dbReference type="Rhea" id="RHEA:41812"/>
        <dbReference type="Rhea" id="RHEA-COMP:9627"/>
        <dbReference type="Rhea" id="RHEA-COMP:9628"/>
        <dbReference type="ChEBI" id="CHEBI:15378"/>
        <dbReference type="ChEBI" id="CHEBI:57783"/>
        <dbReference type="ChEBI" id="CHEBI:58349"/>
        <dbReference type="ChEBI" id="CHEBI:78453"/>
        <dbReference type="ChEBI" id="CHEBI:78454"/>
    </reaction>
    <physiologicalReaction direction="left-to-right" evidence="39">
        <dbReference type="Rhea" id="RHEA:41813"/>
    </physiologicalReaction>
</comment>
<dbReference type="Gene3D" id="3.40.50.1820">
    <property type="entry name" value="alpha/beta hydrolase"/>
    <property type="match status" value="1"/>
</dbReference>
<evidence type="ECO:0000256" key="15">
    <source>
        <dbReference type="ARBA" id="ARBA00022857"/>
    </source>
</evidence>
<dbReference type="SUPFAM" id="SSF53474">
    <property type="entry name" value="alpha/beta-Hydrolases"/>
    <property type="match status" value="1"/>
</dbReference>
<keyword evidence="22" id="KW-0511">Multifunctional enzyme</keyword>
<evidence type="ECO:0000256" key="17">
    <source>
        <dbReference type="ARBA" id="ARBA00022990"/>
    </source>
</evidence>
<dbReference type="InterPro" id="IPR013968">
    <property type="entry name" value="PKS_KR"/>
</dbReference>
<evidence type="ECO:0000256" key="50">
    <source>
        <dbReference type="ARBA" id="ARBA00048571"/>
    </source>
</evidence>
<evidence type="ECO:0000256" key="64">
    <source>
        <dbReference type="PROSITE-ProRule" id="PRU01363"/>
    </source>
</evidence>
<dbReference type="FunFam" id="3.40.50.720:FF:000209">
    <property type="entry name" value="Polyketide synthase Pks12"/>
    <property type="match status" value="1"/>
</dbReference>
<dbReference type="Pfam" id="PF00698">
    <property type="entry name" value="Acyl_transf_1"/>
    <property type="match status" value="1"/>
</dbReference>
<feature type="domain" description="PKS/mFAS DH" evidence="67">
    <location>
        <begin position="856"/>
        <end position="1121"/>
    </location>
</feature>
<evidence type="ECO:0000256" key="63">
    <source>
        <dbReference type="ARBA" id="ARBA00049533"/>
    </source>
</evidence>
<evidence type="ECO:0000256" key="21">
    <source>
        <dbReference type="ARBA" id="ARBA00023160"/>
    </source>
</evidence>
<dbReference type="EC" id="1.3.1.39" evidence="2"/>
<dbReference type="Pfam" id="PF00109">
    <property type="entry name" value="ketoacyl-synt"/>
    <property type="match status" value="1"/>
</dbReference>
<evidence type="ECO:0000256" key="46">
    <source>
        <dbReference type="ARBA" id="ARBA00048281"/>
    </source>
</evidence>
<evidence type="ECO:0000256" key="45">
    <source>
        <dbReference type="ARBA" id="ARBA00048051"/>
    </source>
</evidence>
<dbReference type="GO" id="GO:0016297">
    <property type="term" value="F:fatty acyl-[ACP] hydrolase activity"/>
    <property type="evidence" value="ECO:0007669"/>
    <property type="project" value="UniProtKB-EC"/>
</dbReference>
<evidence type="ECO:0000256" key="43">
    <source>
        <dbReference type="ARBA" id="ARBA00047953"/>
    </source>
</evidence>
<comment type="catalytic activity">
    <reaction evidence="29">
        <text>(3R)-hydroxyoctadecanoyl-[ACP] = (2E)-octadecenoyl-[ACP] + H2O</text>
        <dbReference type="Rhea" id="RHEA:41924"/>
        <dbReference type="Rhea" id="RHEA-COMP:9654"/>
        <dbReference type="Rhea" id="RHEA-COMP:9655"/>
        <dbReference type="ChEBI" id="CHEBI:15377"/>
        <dbReference type="ChEBI" id="CHEBI:78488"/>
        <dbReference type="ChEBI" id="CHEBI:78489"/>
    </reaction>
    <physiologicalReaction direction="left-to-right" evidence="29">
        <dbReference type="Rhea" id="RHEA:41925"/>
    </physiologicalReaction>
</comment>
<dbReference type="EC" id="2.3.1.85" evidence="4"/>
<evidence type="ECO:0000256" key="33">
    <source>
        <dbReference type="ARBA" id="ARBA00044883"/>
    </source>
</evidence>
<comment type="catalytic activity">
    <reaction evidence="25">
        <text>(3R)-hydroxyhexanoyl-[ACP] = (2E)-hexenoyl-[ACP] + H2O</text>
        <dbReference type="Rhea" id="RHEA:41828"/>
        <dbReference type="Rhea" id="RHEA-COMP:9630"/>
        <dbReference type="Rhea" id="RHEA-COMP:9631"/>
        <dbReference type="ChEBI" id="CHEBI:15377"/>
        <dbReference type="ChEBI" id="CHEBI:78457"/>
        <dbReference type="ChEBI" id="CHEBI:78458"/>
    </reaction>
    <physiologicalReaction direction="left-to-right" evidence="25">
        <dbReference type="Rhea" id="RHEA:41829"/>
    </physiologicalReaction>
</comment>
<evidence type="ECO:0000256" key="26">
    <source>
        <dbReference type="ARBA" id="ARBA00023388"/>
    </source>
</evidence>
<keyword evidence="8" id="KW-0596">Phosphopantetheine</keyword>
<dbReference type="PANTHER" id="PTHR43775:SF7">
    <property type="entry name" value="FATTY ACID SYNTHASE"/>
    <property type="match status" value="1"/>
</dbReference>
<comment type="catalytic activity">
    <reaction evidence="26">
        <text>(3R)-hydroxydecanoyl-[ACP] = (2E)-decenoyl-[ACP] + H2O</text>
        <dbReference type="Rhea" id="RHEA:41860"/>
        <dbReference type="Rhea" id="RHEA-COMP:9638"/>
        <dbReference type="Rhea" id="RHEA-COMP:9639"/>
        <dbReference type="ChEBI" id="CHEBI:15377"/>
        <dbReference type="ChEBI" id="CHEBI:78466"/>
        <dbReference type="ChEBI" id="CHEBI:78467"/>
    </reaction>
    <physiologicalReaction direction="left-to-right" evidence="26">
        <dbReference type="Rhea" id="RHEA:41861"/>
    </physiologicalReaction>
</comment>
<dbReference type="InterPro" id="IPR016039">
    <property type="entry name" value="Thiolase-like"/>
</dbReference>
<dbReference type="InterPro" id="IPR029063">
    <property type="entry name" value="SAM-dependent_MTases_sf"/>
</dbReference>
<evidence type="ECO:0000256" key="59">
    <source>
        <dbReference type="ARBA" id="ARBA00049414"/>
    </source>
</evidence>
<comment type="caution">
    <text evidence="68">The sequence shown here is derived from an EMBL/GenBank/DDBJ whole genome shotgun (WGS) entry which is preliminary data.</text>
</comment>
<dbReference type="PANTHER" id="PTHR43775">
    <property type="entry name" value="FATTY ACID SYNTHASE"/>
    <property type="match status" value="1"/>
</dbReference>
<keyword evidence="18" id="KW-0560">Oxidoreductase</keyword>
<dbReference type="EC" id="2.3.1.41" evidence="6"/>
<dbReference type="Gene3D" id="3.10.129.110">
    <property type="entry name" value="Polyketide synthase dehydratase"/>
    <property type="match status" value="1"/>
</dbReference>
<dbReference type="InterPro" id="IPR049552">
    <property type="entry name" value="PKS_DH_N"/>
</dbReference>
<evidence type="ECO:0000256" key="24">
    <source>
        <dbReference type="ARBA" id="ARBA00023351"/>
    </source>
</evidence>
<dbReference type="SMART" id="SM00827">
    <property type="entry name" value="PKS_AT"/>
    <property type="match status" value="1"/>
</dbReference>
<dbReference type="CDD" id="cd08954">
    <property type="entry name" value="KR_1_FAS_SDR_x"/>
    <property type="match status" value="1"/>
</dbReference>
<comment type="catalytic activity">
    <reaction evidence="41">
        <text>(2E)-hexadecenoyl-[ACP] + NADPH + H(+) = hexadecanoyl-[ACP] + NADP(+)</text>
        <dbReference type="Rhea" id="RHEA:41912"/>
        <dbReference type="Rhea" id="RHEA-COMP:9651"/>
        <dbReference type="Rhea" id="RHEA-COMP:9652"/>
        <dbReference type="ChEBI" id="CHEBI:15378"/>
        <dbReference type="ChEBI" id="CHEBI:57783"/>
        <dbReference type="ChEBI" id="CHEBI:58349"/>
        <dbReference type="ChEBI" id="CHEBI:78481"/>
        <dbReference type="ChEBI" id="CHEBI:78483"/>
    </reaction>
    <physiologicalReaction direction="left-to-right" evidence="41">
        <dbReference type="Rhea" id="RHEA:41913"/>
    </physiologicalReaction>
</comment>
<evidence type="ECO:0000256" key="49">
    <source>
        <dbReference type="ARBA" id="ARBA00048506"/>
    </source>
</evidence>
<comment type="catalytic activity">
    <reaction evidence="55">
        <text>(2E)-octadecenoyl-[ACP] + NADPH + H(+) = octadecanoyl-[ACP] + NADP(+)</text>
        <dbReference type="Rhea" id="RHEA:41928"/>
        <dbReference type="Rhea" id="RHEA-COMP:9655"/>
        <dbReference type="Rhea" id="RHEA-COMP:9656"/>
        <dbReference type="ChEBI" id="CHEBI:15378"/>
        <dbReference type="ChEBI" id="CHEBI:57783"/>
        <dbReference type="ChEBI" id="CHEBI:58349"/>
        <dbReference type="ChEBI" id="CHEBI:78489"/>
        <dbReference type="ChEBI" id="CHEBI:78495"/>
    </reaction>
    <physiologicalReaction direction="left-to-right" evidence="55">
        <dbReference type="Rhea" id="RHEA:41929"/>
    </physiologicalReaction>
</comment>
<evidence type="ECO:0000256" key="25">
    <source>
        <dbReference type="ARBA" id="ARBA00023373"/>
    </source>
</evidence>
<feature type="domain" description="Ketosynthase family 3 (KS3)" evidence="66">
    <location>
        <begin position="18"/>
        <end position="420"/>
    </location>
</feature>
<dbReference type="InterPro" id="IPR020843">
    <property type="entry name" value="ER"/>
</dbReference>
<dbReference type="PROSITE" id="PS00606">
    <property type="entry name" value="KS3_1"/>
    <property type="match status" value="1"/>
</dbReference>
<evidence type="ECO:0000256" key="29">
    <source>
        <dbReference type="ARBA" id="ARBA00023399"/>
    </source>
</evidence>
<keyword evidence="69" id="KW-1185">Reference proteome</keyword>
<dbReference type="InterPro" id="IPR020807">
    <property type="entry name" value="PKS_DH"/>
</dbReference>
<comment type="catalytic activity">
    <reaction evidence="48">
        <text>(2E)-octenoyl-[ACP] + NADPH + H(+) = octanoyl-[ACP] + NADP(+)</text>
        <dbReference type="Rhea" id="RHEA:41848"/>
        <dbReference type="Rhea" id="RHEA-COMP:9635"/>
        <dbReference type="Rhea" id="RHEA-COMP:9636"/>
        <dbReference type="ChEBI" id="CHEBI:15378"/>
        <dbReference type="ChEBI" id="CHEBI:57783"/>
        <dbReference type="ChEBI" id="CHEBI:58349"/>
        <dbReference type="ChEBI" id="CHEBI:78462"/>
        <dbReference type="ChEBI" id="CHEBI:78463"/>
    </reaction>
    <physiologicalReaction direction="left-to-right" evidence="48">
        <dbReference type="Rhea" id="RHEA:41849"/>
    </physiologicalReaction>
</comment>
<feature type="region of interest" description="C-terminal hotdog fold" evidence="64">
    <location>
        <begin position="988"/>
        <end position="1121"/>
    </location>
</feature>
<comment type="catalytic activity">
    <reaction evidence="62">
        <text>(2E)-decenoyl-[ACP] + NADPH + H(+) = decanoyl-[ACP] + NADP(+)</text>
        <dbReference type="Rhea" id="RHEA:41864"/>
        <dbReference type="Rhea" id="RHEA-COMP:9639"/>
        <dbReference type="Rhea" id="RHEA-COMP:9640"/>
        <dbReference type="ChEBI" id="CHEBI:15378"/>
        <dbReference type="ChEBI" id="CHEBI:57783"/>
        <dbReference type="ChEBI" id="CHEBI:58349"/>
        <dbReference type="ChEBI" id="CHEBI:78467"/>
        <dbReference type="ChEBI" id="CHEBI:78468"/>
    </reaction>
    <physiologicalReaction direction="left-to-right" evidence="62">
        <dbReference type="Rhea" id="RHEA:41865"/>
    </physiologicalReaction>
</comment>
<comment type="catalytic activity">
    <reaction evidence="46">
        <text>(2E)-dodecenoyl-[ACP] + NADPH + H(+) = dodecanoyl-[ACP] + NADP(+)</text>
        <dbReference type="Rhea" id="RHEA:41880"/>
        <dbReference type="Rhea" id="RHEA-COMP:9643"/>
        <dbReference type="Rhea" id="RHEA-COMP:9644"/>
        <dbReference type="ChEBI" id="CHEBI:15378"/>
        <dbReference type="ChEBI" id="CHEBI:57783"/>
        <dbReference type="ChEBI" id="CHEBI:58349"/>
        <dbReference type="ChEBI" id="CHEBI:65264"/>
        <dbReference type="ChEBI" id="CHEBI:78472"/>
    </reaction>
    <physiologicalReaction direction="left-to-right" evidence="46">
        <dbReference type="Rhea" id="RHEA:41881"/>
    </physiologicalReaction>
</comment>
<comment type="catalytic activity">
    <reaction evidence="30">
        <text>(3R)-hydroxyhexadecanoyl-[ACP] = (2E)-hexadecenoyl-[ACP] + H2O</text>
        <dbReference type="Rhea" id="RHEA:41908"/>
        <dbReference type="Rhea" id="RHEA-COMP:9650"/>
        <dbReference type="Rhea" id="RHEA-COMP:9651"/>
        <dbReference type="ChEBI" id="CHEBI:15377"/>
        <dbReference type="ChEBI" id="CHEBI:78480"/>
        <dbReference type="ChEBI" id="CHEBI:78481"/>
    </reaction>
    <physiologicalReaction direction="left-to-right" evidence="30">
        <dbReference type="Rhea" id="RHEA:41909"/>
    </physiologicalReaction>
</comment>
<reference evidence="68 69" key="1">
    <citation type="submission" date="2021-06" db="EMBL/GenBank/DDBJ databases">
        <title>Caerostris darwini draft genome.</title>
        <authorList>
            <person name="Kono N."/>
            <person name="Arakawa K."/>
        </authorList>
    </citation>
    <scope>NUCLEOTIDE SEQUENCE [LARGE SCALE GENOMIC DNA]</scope>
</reference>
<comment type="function">
    <text evidence="32">Fatty acid synthetase is a multifunctional enzyme that catalyzes the de novo biosynthesis of long-chain saturated fatty acids starting from acetyl-CoA and malonyl-CoA in the presence of NADPH. This multifunctional protein contains 7 catalytic activities and a site for the binding of the prosthetic group 4'-phosphopantetheine of the acyl carrier protein ([ACP]) domain.</text>
</comment>
<evidence type="ECO:0000256" key="2">
    <source>
        <dbReference type="ARBA" id="ARBA00012004"/>
    </source>
</evidence>
<evidence type="ECO:0000256" key="14">
    <source>
        <dbReference type="ARBA" id="ARBA00022832"/>
    </source>
</evidence>
<dbReference type="SUPFAM" id="SSF50129">
    <property type="entry name" value="GroES-like"/>
    <property type="match status" value="1"/>
</dbReference>
<evidence type="ECO:0000256" key="4">
    <source>
        <dbReference type="ARBA" id="ARBA00012873"/>
    </source>
</evidence>
<evidence type="ECO:0000256" key="32">
    <source>
        <dbReference type="ARBA" id="ARBA00023442"/>
    </source>
</evidence>
<dbReference type="GO" id="GO:0004316">
    <property type="term" value="F:3-oxoacyl-[acyl-carrier-protein] reductase (NADPH) activity"/>
    <property type="evidence" value="ECO:0007669"/>
    <property type="project" value="UniProtKB-EC"/>
</dbReference>
<dbReference type="InterPro" id="IPR050091">
    <property type="entry name" value="PKS_NRPS_Biosynth_Enz"/>
</dbReference>
<dbReference type="InterPro" id="IPR036736">
    <property type="entry name" value="ACP-like_sf"/>
</dbReference>
<dbReference type="PROSITE" id="PS52019">
    <property type="entry name" value="PKS_MFAS_DH"/>
    <property type="match status" value="1"/>
</dbReference>
<evidence type="ECO:0000256" key="30">
    <source>
        <dbReference type="ARBA" id="ARBA00023401"/>
    </source>
</evidence>
<evidence type="ECO:0000256" key="22">
    <source>
        <dbReference type="ARBA" id="ARBA00023268"/>
    </source>
</evidence>
<evidence type="ECO:0000256" key="41">
    <source>
        <dbReference type="ARBA" id="ARBA00047810"/>
    </source>
</evidence>
<keyword evidence="10" id="KW-0597">Phosphoprotein</keyword>
<dbReference type="InterPro" id="IPR001227">
    <property type="entry name" value="Ac_transferase_dom_sf"/>
</dbReference>
<dbReference type="Gene3D" id="3.40.50.150">
    <property type="entry name" value="Vaccinia Virus protein VP39"/>
    <property type="match status" value="1"/>
</dbReference>
<evidence type="ECO:0000256" key="16">
    <source>
        <dbReference type="ARBA" id="ARBA00022898"/>
    </source>
</evidence>
<evidence type="ECO:0000256" key="23">
    <source>
        <dbReference type="ARBA" id="ARBA00023332"/>
    </source>
</evidence>
<evidence type="ECO:0000256" key="61">
    <source>
        <dbReference type="ARBA" id="ARBA00049449"/>
    </source>
</evidence>
<evidence type="ECO:0000256" key="10">
    <source>
        <dbReference type="ARBA" id="ARBA00022553"/>
    </source>
</evidence>
<accession>A0AAV4M6Y5</accession>
<dbReference type="CDD" id="cd00833">
    <property type="entry name" value="PKS"/>
    <property type="match status" value="1"/>
</dbReference>
<evidence type="ECO:0000256" key="35">
    <source>
        <dbReference type="ARBA" id="ARBA00047394"/>
    </source>
</evidence>
<dbReference type="Gene3D" id="3.40.366.10">
    <property type="entry name" value="Malonyl-Coenzyme A Acyl Carrier Protein, domain 2"/>
    <property type="match status" value="1"/>
</dbReference>
<evidence type="ECO:0000256" key="40">
    <source>
        <dbReference type="ARBA" id="ARBA00047578"/>
    </source>
</evidence>
<feature type="active site" description="Proton acceptor; for dehydratase activity" evidence="64">
    <location>
        <position position="889"/>
    </location>
</feature>
<evidence type="ECO:0000256" key="58">
    <source>
        <dbReference type="ARBA" id="ARBA00049263"/>
    </source>
</evidence>
<comment type="catalytic activity">
    <reaction evidence="27">
        <text>a (3R)-hydroxyacyl-[ACP] = a (2E)-enoyl-[ACP] + H2O</text>
        <dbReference type="Rhea" id="RHEA:13097"/>
        <dbReference type="Rhea" id="RHEA-COMP:9925"/>
        <dbReference type="Rhea" id="RHEA-COMP:9945"/>
        <dbReference type="ChEBI" id="CHEBI:15377"/>
        <dbReference type="ChEBI" id="CHEBI:78784"/>
        <dbReference type="ChEBI" id="CHEBI:78827"/>
        <dbReference type="EC" id="4.2.1.59"/>
    </reaction>
    <physiologicalReaction direction="left-to-right" evidence="27">
        <dbReference type="Rhea" id="RHEA:13098"/>
    </physiologicalReaction>
</comment>
<keyword evidence="20" id="KW-0443">Lipid metabolism</keyword>
<comment type="catalytic activity">
    <reaction evidence="42">
        <text>(2E)-hexenoyl-[ACP] + NADPH + H(+) = hexanoyl-[ACP] + NADP(+)</text>
        <dbReference type="Rhea" id="RHEA:41832"/>
        <dbReference type="Rhea" id="RHEA-COMP:9631"/>
        <dbReference type="Rhea" id="RHEA-COMP:9632"/>
        <dbReference type="ChEBI" id="CHEBI:15378"/>
        <dbReference type="ChEBI" id="CHEBI:57783"/>
        <dbReference type="ChEBI" id="CHEBI:58349"/>
        <dbReference type="ChEBI" id="CHEBI:78458"/>
        <dbReference type="ChEBI" id="CHEBI:78459"/>
    </reaction>
    <physiologicalReaction direction="left-to-right" evidence="42">
        <dbReference type="Rhea" id="RHEA:41833"/>
    </physiologicalReaction>
</comment>
<comment type="catalytic activity">
    <reaction evidence="61">
        <text>butanoyl-[ACP] + malonyl-[ACP] + H(+) = 3-oxohexanoyl-[ACP] + holo-[ACP] + CO2</text>
        <dbReference type="Rhea" id="RHEA:41820"/>
        <dbReference type="Rhea" id="RHEA-COMP:9623"/>
        <dbReference type="Rhea" id="RHEA-COMP:9628"/>
        <dbReference type="Rhea" id="RHEA-COMP:9629"/>
        <dbReference type="Rhea" id="RHEA-COMP:9685"/>
        <dbReference type="ChEBI" id="CHEBI:15378"/>
        <dbReference type="ChEBI" id="CHEBI:16526"/>
        <dbReference type="ChEBI" id="CHEBI:64479"/>
        <dbReference type="ChEBI" id="CHEBI:78449"/>
        <dbReference type="ChEBI" id="CHEBI:78454"/>
        <dbReference type="ChEBI" id="CHEBI:78456"/>
    </reaction>
    <physiologicalReaction direction="left-to-right" evidence="61">
        <dbReference type="Rhea" id="RHEA:41821"/>
    </physiologicalReaction>
</comment>
<keyword evidence="21" id="KW-0275">Fatty acid biosynthesis</keyword>
<comment type="pathway">
    <text evidence="1">Lipid metabolism.</text>
</comment>
<dbReference type="InterPro" id="IPR036291">
    <property type="entry name" value="NAD(P)-bd_dom_sf"/>
</dbReference>
<dbReference type="SUPFAM" id="SSF53901">
    <property type="entry name" value="Thiolase-like"/>
    <property type="match status" value="1"/>
</dbReference>
<evidence type="ECO:0000256" key="38">
    <source>
        <dbReference type="ARBA" id="ARBA00047451"/>
    </source>
</evidence>
<dbReference type="EC" id="3.1.2.14" evidence="3"/>
<dbReference type="CDD" id="cd05195">
    <property type="entry name" value="enoyl_red"/>
    <property type="match status" value="1"/>
</dbReference>
<keyword evidence="15" id="KW-0521">NADP</keyword>
<evidence type="ECO:0000259" key="66">
    <source>
        <dbReference type="PROSITE" id="PS52004"/>
    </source>
</evidence>
<dbReference type="Pfam" id="PF21149">
    <property type="entry name" value="FAS_pseudo-KR"/>
    <property type="match status" value="1"/>
</dbReference>
<evidence type="ECO:0000256" key="51">
    <source>
        <dbReference type="ARBA" id="ARBA00048650"/>
    </source>
</evidence>
<keyword evidence="14" id="KW-0276">Fatty acid metabolism</keyword>
<evidence type="ECO:0000256" key="3">
    <source>
        <dbReference type="ARBA" id="ARBA00012480"/>
    </source>
</evidence>
<keyword evidence="13" id="KW-0378">Hydrolase</keyword>
<dbReference type="InterPro" id="IPR014030">
    <property type="entry name" value="Ketoacyl_synth_N"/>
</dbReference>
<dbReference type="EMBL" id="BPLQ01000099">
    <property type="protein sequence ID" value="GIX67542.1"/>
    <property type="molecule type" value="Genomic_DNA"/>
</dbReference>
<comment type="catalytic activity">
    <reaction evidence="35">
        <text>hexanoyl-[ACP] + malonyl-[ACP] + H(+) = 3-oxooctanoyl-[ACP] + holo-[ACP] + CO2</text>
        <dbReference type="Rhea" id="RHEA:41836"/>
        <dbReference type="Rhea" id="RHEA-COMP:9623"/>
        <dbReference type="Rhea" id="RHEA-COMP:9632"/>
        <dbReference type="Rhea" id="RHEA-COMP:9633"/>
        <dbReference type="Rhea" id="RHEA-COMP:9685"/>
        <dbReference type="ChEBI" id="CHEBI:15378"/>
        <dbReference type="ChEBI" id="CHEBI:16526"/>
        <dbReference type="ChEBI" id="CHEBI:64479"/>
        <dbReference type="ChEBI" id="CHEBI:78449"/>
        <dbReference type="ChEBI" id="CHEBI:78459"/>
        <dbReference type="ChEBI" id="CHEBI:78460"/>
    </reaction>
    <physiologicalReaction direction="left-to-right" evidence="35">
        <dbReference type="Rhea" id="RHEA:41837"/>
    </physiologicalReaction>
</comment>
<evidence type="ECO:0000256" key="11">
    <source>
        <dbReference type="ARBA" id="ARBA00022679"/>
    </source>
</evidence>
<dbReference type="Pfam" id="PF00975">
    <property type="entry name" value="Thioesterase"/>
    <property type="match status" value="1"/>
</dbReference>
<comment type="catalytic activity">
    <reaction evidence="52">
        <text>holo-[ACP] + acetyl-CoA = acetyl-[ACP] + CoA</text>
        <dbReference type="Rhea" id="RHEA:41788"/>
        <dbReference type="Rhea" id="RHEA-COMP:9621"/>
        <dbReference type="Rhea" id="RHEA-COMP:9685"/>
        <dbReference type="ChEBI" id="CHEBI:57287"/>
        <dbReference type="ChEBI" id="CHEBI:57288"/>
        <dbReference type="ChEBI" id="CHEBI:64479"/>
        <dbReference type="ChEBI" id="CHEBI:78446"/>
        <dbReference type="EC" id="2.3.1.38"/>
    </reaction>
    <physiologicalReaction direction="left-to-right" evidence="52">
        <dbReference type="Rhea" id="RHEA:41789"/>
    </physiologicalReaction>
</comment>
<comment type="catalytic activity">
    <reaction evidence="51">
        <text>a 2,3-saturated acyl-[ACP] + NADP(+) = a (2E)-enoyl-[ACP] + NADPH + H(+)</text>
        <dbReference type="Rhea" id="RHEA:22564"/>
        <dbReference type="Rhea" id="RHEA-COMP:9925"/>
        <dbReference type="Rhea" id="RHEA-COMP:9926"/>
        <dbReference type="ChEBI" id="CHEBI:15378"/>
        <dbReference type="ChEBI" id="CHEBI:57783"/>
        <dbReference type="ChEBI" id="CHEBI:58349"/>
        <dbReference type="ChEBI" id="CHEBI:78784"/>
        <dbReference type="ChEBI" id="CHEBI:78785"/>
        <dbReference type="EC" id="1.3.1.39"/>
    </reaction>
    <physiologicalReaction direction="right-to-left" evidence="51">
        <dbReference type="Rhea" id="RHEA:22566"/>
    </physiologicalReaction>
</comment>
<evidence type="ECO:0000256" key="56">
    <source>
        <dbReference type="ARBA" id="ARBA00049109"/>
    </source>
</evidence>
<comment type="catalytic activity">
    <reaction evidence="37">
        <text>3-oxodecanoyl-[ACP] + NADPH + H(+) = (3R)-hydroxydecanoyl-[ACP] + NADP(+)</text>
        <dbReference type="Rhea" id="RHEA:41856"/>
        <dbReference type="Rhea" id="RHEA-COMP:9637"/>
        <dbReference type="Rhea" id="RHEA-COMP:9638"/>
        <dbReference type="ChEBI" id="CHEBI:15378"/>
        <dbReference type="ChEBI" id="CHEBI:57783"/>
        <dbReference type="ChEBI" id="CHEBI:58349"/>
        <dbReference type="ChEBI" id="CHEBI:78464"/>
        <dbReference type="ChEBI" id="CHEBI:78466"/>
    </reaction>
    <physiologicalReaction direction="left-to-right" evidence="37">
        <dbReference type="Rhea" id="RHEA:41857"/>
    </physiologicalReaction>
</comment>
<keyword evidence="17" id="KW-0007">Acetylation</keyword>
<dbReference type="Gene3D" id="3.40.47.10">
    <property type="match status" value="1"/>
</dbReference>
<feature type="active site" description="Proton donor; for dehydratase activity" evidence="64">
    <location>
        <position position="1037"/>
    </location>
</feature>
<evidence type="ECO:0000256" key="9">
    <source>
        <dbReference type="ARBA" id="ARBA00022516"/>
    </source>
</evidence>
<comment type="catalytic activity">
    <reaction evidence="59">
        <text>3-oxohexadecanoyl-[ACP] + NADPH + H(+) = (3R)-hydroxyhexadecanoyl-[ACP] + NADP(+)</text>
        <dbReference type="Rhea" id="RHEA:41904"/>
        <dbReference type="Rhea" id="RHEA-COMP:9649"/>
        <dbReference type="Rhea" id="RHEA-COMP:9650"/>
        <dbReference type="ChEBI" id="CHEBI:15378"/>
        <dbReference type="ChEBI" id="CHEBI:57783"/>
        <dbReference type="ChEBI" id="CHEBI:58349"/>
        <dbReference type="ChEBI" id="CHEBI:78478"/>
        <dbReference type="ChEBI" id="CHEBI:78480"/>
    </reaction>
    <physiologicalReaction direction="left-to-right" evidence="59">
        <dbReference type="Rhea" id="RHEA:41905"/>
    </physiologicalReaction>
</comment>
<evidence type="ECO:0000256" key="28">
    <source>
        <dbReference type="ARBA" id="ARBA00023398"/>
    </source>
</evidence>
<keyword evidence="11" id="KW-0808">Transferase</keyword>
<evidence type="ECO:0000313" key="69">
    <source>
        <dbReference type="Proteomes" id="UP001054837"/>
    </source>
</evidence>
<dbReference type="SUPFAM" id="SSF51735">
    <property type="entry name" value="NAD(P)-binding Rossmann-fold domains"/>
    <property type="match status" value="2"/>
</dbReference>
<comment type="catalytic activity">
    <reaction evidence="31">
        <text>(3R)-hydroxybutanoyl-[ACP] = (2E)-butenoyl-[ACP] + H2O</text>
        <dbReference type="Rhea" id="RHEA:41808"/>
        <dbReference type="Rhea" id="RHEA-COMP:9626"/>
        <dbReference type="Rhea" id="RHEA-COMP:9627"/>
        <dbReference type="ChEBI" id="CHEBI:15377"/>
        <dbReference type="ChEBI" id="CHEBI:78451"/>
        <dbReference type="ChEBI" id="CHEBI:78453"/>
    </reaction>
    <physiologicalReaction direction="left-to-right" evidence="31">
        <dbReference type="Rhea" id="RHEA:41809"/>
    </physiologicalReaction>
</comment>
<dbReference type="PROSITE" id="PS52004">
    <property type="entry name" value="KS3_2"/>
    <property type="match status" value="1"/>
</dbReference>
<dbReference type="Pfam" id="PF02801">
    <property type="entry name" value="Ketoacyl-synt_C"/>
    <property type="match status" value="1"/>
</dbReference>
<evidence type="ECO:0000256" key="57">
    <source>
        <dbReference type="ARBA" id="ARBA00049171"/>
    </source>
</evidence>
<feature type="domain" description="Carrier" evidence="65">
    <location>
        <begin position="2133"/>
        <end position="2210"/>
    </location>
</feature>
<comment type="catalytic activity">
    <reaction evidence="33">
        <text>acetyl-CoA + n malonyl-CoA + 2n NADPH + 2n H(+) = a long-chain fatty acid + (n+1) CoA + n CO2 + 2n NADP(+).</text>
        <dbReference type="EC" id="2.3.1.85"/>
    </reaction>
</comment>
<evidence type="ECO:0000256" key="31">
    <source>
        <dbReference type="ARBA" id="ARBA00023402"/>
    </source>
</evidence>
<evidence type="ECO:0000256" key="54">
    <source>
        <dbReference type="ARBA" id="ARBA00048935"/>
    </source>
</evidence>
<dbReference type="InterPro" id="IPR001031">
    <property type="entry name" value="Thioesterase"/>
</dbReference>
<dbReference type="Pfam" id="PF08659">
    <property type="entry name" value="KR"/>
    <property type="match status" value="1"/>
</dbReference>
<comment type="catalytic activity">
    <reaction evidence="49">
        <text>a fatty acyl-[ACP] + malonyl-[ACP] + H(+) = a 3-oxoacyl-[ACP] + holo-[ACP] + CO2</text>
        <dbReference type="Rhea" id="RHEA:22836"/>
        <dbReference type="Rhea" id="RHEA-COMP:9623"/>
        <dbReference type="Rhea" id="RHEA-COMP:9685"/>
        <dbReference type="Rhea" id="RHEA-COMP:9916"/>
        <dbReference type="Rhea" id="RHEA-COMP:14125"/>
        <dbReference type="ChEBI" id="CHEBI:15378"/>
        <dbReference type="ChEBI" id="CHEBI:16526"/>
        <dbReference type="ChEBI" id="CHEBI:64479"/>
        <dbReference type="ChEBI" id="CHEBI:78449"/>
        <dbReference type="ChEBI" id="CHEBI:78776"/>
        <dbReference type="ChEBI" id="CHEBI:138651"/>
        <dbReference type="EC" id="2.3.1.41"/>
    </reaction>
    <physiologicalReaction direction="left-to-right" evidence="49">
        <dbReference type="Rhea" id="RHEA:22837"/>
    </physiologicalReaction>
</comment>
<comment type="catalytic activity">
    <reaction evidence="44">
        <text>acetyl-[ACP] + malonyl-[ACP] + H(+) = 3-oxobutanoyl-[ACP] + holo-[ACP] + CO2</text>
        <dbReference type="Rhea" id="RHEA:41800"/>
        <dbReference type="Rhea" id="RHEA-COMP:9621"/>
        <dbReference type="Rhea" id="RHEA-COMP:9623"/>
        <dbReference type="Rhea" id="RHEA-COMP:9625"/>
        <dbReference type="Rhea" id="RHEA-COMP:9685"/>
        <dbReference type="ChEBI" id="CHEBI:15378"/>
        <dbReference type="ChEBI" id="CHEBI:16526"/>
        <dbReference type="ChEBI" id="CHEBI:64479"/>
        <dbReference type="ChEBI" id="CHEBI:78446"/>
        <dbReference type="ChEBI" id="CHEBI:78449"/>
        <dbReference type="ChEBI" id="CHEBI:78450"/>
    </reaction>
    <physiologicalReaction direction="left-to-right" evidence="44">
        <dbReference type="Rhea" id="RHEA:41801"/>
    </physiologicalReaction>
</comment>
<dbReference type="GO" id="GO:0004312">
    <property type="term" value="F:fatty acid synthase activity"/>
    <property type="evidence" value="ECO:0007669"/>
    <property type="project" value="UniProtKB-EC"/>
</dbReference>
<dbReference type="InterPro" id="IPR018201">
    <property type="entry name" value="Ketoacyl_synth_AS"/>
</dbReference>
<evidence type="ECO:0000256" key="48">
    <source>
        <dbReference type="ARBA" id="ARBA00048420"/>
    </source>
</evidence>
<evidence type="ECO:0000256" key="8">
    <source>
        <dbReference type="ARBA" id="ARBA00022450"/>
    </source>
</evidence>
<dbReference type="SMART" id="SM00829">
    <property type="entry name" value="PKS_ER"/>
    <property type="match status" value="1"/>
</dbReference>
<dbReference type="Pfam" id="PF16197">
    <property type="entry name" value="KAsynt_C_assoc"/>
    <property type="match status" value="1"/>
</dbReference>
<comment type="catalytic activity">
    <reaction evidence="23">
        <text>(3R)-hydroxyoctanoyl-[ACP] = (2E)-octenoyl-[ACP] + H2O</text>
        <dbReference type="Rhea" id="RHEA:41844"/>
        <dbReference type="Rhea" id="RHEA-COMP:9634"/>
        <dbReference type="Rhea" id="RHEA-COMP:9635"/>
        <dbReference type="ChEBI" id="CHEBI:15377"/>
        <dbReference type="ChEBI" id="CHEBI:78461"/>
        <dbReference type="ChEBI" id="CHEBI:78462"/>
    </reaction>
    <physiologicalReaction direction="left-to-right" evidence="23">
        <dbReference type="Rhea" id="RHEA:41845"/>
    </physiologicalReaction>
</comment>
<evidence type="ECO:0000256" key="36">
    <source>
        <dbReference type="ARBA" id="ARBA00047400"/>
    </source>
</evidence>
<keyword evidence="16" id="KW-0663">Pyridoxal phosphate</keyword>
<evidence type="ECO:0000256" key="6">
    <source>
        <dbReference type="ARBA" id="ARBA00013191"/>
    </source>
</evidence>
<evidence type="ECO:0000256" key="42">
    <source>
        <dbReference type="ARBA" id="ARBA00047897"/>
    </source>
</evidence>
<gene>
    <name evidence="68" type="primary">FASN</name>
    <name evidence="68" type="ORF">CDAR_22861</name>
</gene>
<dbReference type="InterPro" id="IPR014031">
    <property type="entry name" value="Ketoacyl_synth_C"/>
</dbReference>
<comment type="catalytic activity">
    <reaction evidence="36">
        <text>a (3R)-hydroxyacyl-[ACP] + NADP(+) = a 3-oxoacyl-[ACP] + NADPH + H(+)</text>
        <dbReference type="Rhea" id="RHEA:17397"/>
        <dbReference type="Rhea" id="RHEA-COMP:9916"/>
        <dbReference type="Rhea" id="RHEA-COMP:9945"/>
        <dbReference type="ChEBI" id="CHEBI:15378"/>
        <dbReference type="ChEBI" id="CHEBI:57783"/>
        <dbReference type="ChEBI" id="CHEBI:58349"/>
        <dbReference type="ChEBI" id="CHEBI:78776"/>
        <dbReference type="ChEBI" id="CHEBI:78827"/>
        <dbReference type="EC" id="1.1.1.100"/>
    </reaction>
    <physiologicalReaction direction="right-to-left" evidence="36">
        <dbReference type="Rhea" id="RHEA:17399"/>
    </physiologicalReaction>
</comment>
<dbReference type="SMART" id="SM00826">
    <property type="entry name" value="PKS_DH"/>
    <property type="match status" value="1"/>
</dbReference>
<comment type="catalytic activity">
    <reaction evidence="28">
        <text>(3R)-hydroxytetradecanoyl-[ACP] = (2E)-tetradecenoyl-[ACP] + H2O</text>
        <dbReference type="Rhea" id="RHEA:41892"/>
        <dbReference type="Rhea" id="RHEA-COMP:9646"/>
        <dbReference type="Rhea" id="RHEA-COMP:9647"/>
        <dbReference type="ChEBI" id="CHEBI:15377"/>
        <dbReference type="ChEBI" id="CHEBI:78474"/>
        <dbReference type="ChEBI" id="CHEBI:78475"/>
    </reaction>
    <physiologicalReaction direction="left-to-right" evidence="28">
        <dbReference type="Rhea" id="RHEA:41893"/>
    </physiologicalReaction>
</comment>
<name>A0AAV4M6Y5_9ARAC</name>
<dbReference type="InterPro" id="IPR049391">
    <property type="entry name" value="FAS_pseudo-KR"/>
</dbReference>
<evidence type="ECO:0000256" key="20">
    <source>
        <dbReference type="ARBA" id="ARBA00023098"/>
    </source>
</evidence>
<feature type="region of interest" description="N-terminal hotdog fold" evidence="64">
    <location>
        <begin position="856"/>
        <end position="977"/>
    </location>
</feature>
<comment type="catalytic activity">
    <reaction evidence="58">
        <text>3-oxododecanoyl-[ACP] + NADPH + H(+) = (3R)-hydroxydodecanoyl-[ACP] + NADP(+)</text>
        <dbReference type="Rhea" id="RHEA:41872"/>
        <dbReference type="Rhea" id="RHEA-COMP:9641"/>
        <dbReference type="Rhea" id="RHEA-COMP:9642"/>
        <dbReference type="ChEBI" id="CHEBI:15378"/>
        <dbReference type="ChEBI" id="CHEBI:57783"/>
        <dbReference type="ChEBI" id="CHEBI:58349"/>
        <dbReference type="ChEBI" id="CHEBI:78469"/>
        <dbReference type="ChEBI" id="CHEBI:78470"/>
    </reaction>
    <physiologicalReaction direction="left-to-right" evidence="58">
        <dbReference type="Rhea" id="RHEA:41873"/>
    </physiologicalReaction>
</comment>
<dbReference type="GO" id="GO:0006633">
    <property type="term" value="P:fatty acid biosynthetic process"/>
    <property type="evidence" value="ECO:0007669"/>
    <property type="project" value="UniProtKB-KW"/>
</dbReference>
<dbReference type="InterPro" id="IPR032821">
    <property type="entry name" value="PKS_assoc"/>
</dbReference>
<dbReference type="InterPro" id="IPR016035">
    <property type="entry name" value="Acyl_Trfase/lysoPLipase"/>
</dbReference>
<dbReference type="Gene3D" id="3.40.50.720">
    <property type="entry name" value="NAD(P)-binding Rossmann-like Domain"/>
    <property type="match status" value="1"/>
</dbReference>
<dbReference type="InterPro" id="IPR011032">
    <property type="entry name" value="GroES-like_sf"/>
</dbReference>
<comment type="catalytic activity">
    <reaction evidence="38">
        <text>tetradecanoyl-[ACP] + malonyl-[ACP] + H(+) = 3-oxohexadecanoyl-[ACP] + holo-[ACP] + CO2</text>
        <dbReference type="Rhea" id="RHEA:41900"/>
        <dbReference type="Rhea" id="RHEA-COMP:9623"/>
        <dbReference type="Rhea" id="RHEA-COMP:9648"/>
        <dbReference type="Rhea" id="RHEA-COMP:9649"/>
        <dbReference type="Rhea" id="RHEA-COMP:9685"/>
        <dbReference type="ChEBI" id="CHEBI:15378"/>
        <dbReference type="ChEBI" id="CHEBI:16526"/>
        <dbReference type="ChEBI" id="CHEBI:64479"/>
        <dbReference type="ChEBI" id="CHEBI:78449"/>
        <dbReference type="ChEBI" id="CHEBI:78477"/>
        <dbReference type="ChEBI" id="CHEBI:78478"/>
    </reaction>
    <physiologicalReaction direction="left-to-right" evidence="38">
        <dbReference type="Rhea" id="RHEA:41901"/>
    </physiologicalReaction>
</comment>
<dbReference type="EC" id="1.1.1.100" evidence="5"/>
<dbReference type="InterPro" id="IPR049900">
    <property type="entry name" value="PKS_mFAS_DH"/>
</dbReference>
<dbReference type="SUPFAM" id="SSF55048">
    <property type="entry name" value="Probable ACP-binding domain of malonyl-CoA ACP transacylase"/>
    <property type="match status" value="1"/>
</dbReference>
<sequence>MDTSLDHYHEYCTGGFDPDDVVITGMSGRFPDCESIAELKDGIYNKKNLIKYSTLRFEKGDYNAPYDSCGLVKNLDKLDINFFRVPYQIAQRMDPAARIHLEVCYEAIADAGFDAADLRGENIGIFNATTHDDTIKINTTDESFISLHAIRTMNPNRTSYSLDFTGPSFTMDSACSSSSVAFWSAVNSIRAGHVDAAIVSGCQLNLHPSLLVGYMQIGIASVMGNSRPFDASSDGMLKTEAVNALFLQKAKHARRVYASVPAVRFYSAGYISEGINVPSEFMEKKLIIDTLKEANVDPNEIQYVEAHGTGTQVGDRNEVNALHGVFQRDATRPILIGTIKSNIGHTEASSGICGMIKSLLAFESGLIAPNFKYEVPNPKIPGLLEGKVAVVTEPTPLHADYIPVNCLGFGGTLVEVLLKKNPVTYKNKKDVQQSLPRLVLFPGTVEDAITTVLEYVENNPDLPEEFFALLNKLSFTEPFRKPIRGYGLYQKGKSPVNQIKNVAATKRPVWFIMTGMGCQWTGMGLSLMSIDVFAESMFRSAETLKPYGIDLFDILSPEKNHLHCDDRIVPSFVAICSIQIALIDLLRHVGVNPDGMVGHSTGELVCAYADGCCTAEQTLLSSYFRGTAVENAKLPTAGMAAVGVSWSQAQKICPKGIYPACDNSDDSVTISGLKEPLEQFVEKLKQDNIFVRLVNSHGFGFHCEYVQPAGPALKSAMKKLIPSPKPRSERWISSSYPESEWDNPDCKLASAEYFTHNLMSSVRFNDAIKKIPSDAIVIEIGPHFLLQSILKRAIGSKASYFGLMKRNEEDNVRFLMDSLGKMYTEGVDPKIERLYPPVKFPVPRGTPMISDLIRWNHTQSFTVPKYVPTTSEYSKEFKFDKDDAYLLDHKIDGRSLFPATGYICLAWEALAAKLQKNFQEMPVAIEDFKIHRAIIIVPTVLIKIFVNILDSSGRFEIIEGKTLVASGRVFECKNMTFQESDPEYSGKDLSVSGRDLYDELKRTGYEYGPYFQNLVESNIEGTGGLVMWRNKWIPFLDSLLLFFGLLSEDLGFCLPTGALSVKIDPNIFKIAAGSNSDSKKRTLLHKVNMPVKYNKNTRTCRSIGIEISSLILDPAPNRRKDENPMLEEYTFVPYVSNYTPKYDCSLQMSDYFRACNEFINKIGKSLKKELKQFQFPVETKSEFYLDEYIEEITENQHLLKSLKLATSDLKEKKKELFLSYTRFAGKDMLNSALVNEDSLRIMLEIITENTFRKLSVIEISRSFPVVLVPAIEIMQKYSHLKFKKSILIVPNVVAIDQEILDEHNIQTSNEDSLEHFAKEKSQDVAISSFTYGPVSELQNLLRTLTSVIKPNGFILFYFKERANCGELLISSMCGEELQLHSQATLEGILQDENLVVLSKISDPFGGSVYLLRAPFLVAPQRILQITESNYGWVDKVKQELYERGSGIVWLISEDSPINGVIGMVNCLKQEPGGERIRCVFISRKKQESDFPPFSLENPFYSTLVTKNLVMNIWKNGSWGSFRHILIRETKCPRPMDHSYVNCRRYGDLSSFEWIESNVKYMEPKNRKLIHIYYSALNFRDVMLATGKLSIATTRLTIISFPNSDSFTDLGQGNAVLGLEFSGREDGTGKRICGFASARAMATSILAEPAHIFDVPDNWTLEEAATVPVVYATCYYSLIMRAKLLPGESILIHSGTGGIGIAAITIALSLNCEVFTTVGNDEKKKYLRRKFPQIEEENIGCSRNVSFEAMIKERTNGKGVDVVLNSLADDKFTASIRCVGKSGRFIEIGKYDLALDREIGLKIFLENISFHAVFLDQLFDSSPKTAVILSEIMRLMRDGIKSGVVQPLHKTVFGRNSIEEAFRYMSKGIHVGKVLLKIRDEEQKKRSVPKCLALSAVPETQFYDTKVYIIVGGLGGFGMEVAKWILNRGGKNVILTSRYGARTPCHHFCLKKWQNQRVNVQVYTLNAAVKSEAEKLLQMASSIGPVGGIFNSAVVLKDAFMDCQTAEDYQQVCDPKATASKNLDELSRKLCPFLDYFVCFSSISCGRGNAGQTNYGYANSVMERICEERRQAGLHGLAIQWGIIGEVGVVHRHMGDDAMISGVTAQGVKSCLEAMDIFCQQECPVVTTYVTAAQFKKSVQGDALAQIIKILGIEESCPNVTMGEFGIDSIIGVEIKQLIESYTDVPVSIQEIQEMKLDDVKALFDKADSDRANSQAPALLKTTTVKLPSTLLHKDPIVAVNKGAPGEPVFIIDIGDTDVTNFQILSKTLNRPVYVLVWTKDVPSADVESLALWYLKLIQNTTAGPFHVVGHSLGGCIAFEMAIQSEKTQAKLRSISLLSGSEDLINILNKEDVDGDDPEVTALCRFVEQFAFGAVPRLEEELLNVKGQEERTRTVLNFITNSCNEAVNKNEVSDAVINYLKKYSLIKSYNPKVKLSKNINIIENSTKLLANDISMVKESFEQACNGKISIHRVFYPNQVSTEEDATQLAKVLQSII</sequence>
<dbReference type="PROSITE" id="PS50075">
    <property type="entry name" value="CARRIER"/>
    <property type="match status" value="1"/>
</dbReference>
<evidence type="ECO:0000256" key="47">
    <source>
        <dbReference type="ARBA" id="ARBA00048289"/>
    </source>
</evidence>
<dbReference type="Gene3D" id="1.10.1200.10">
    <property type="entry name" value="ACP-like"/>
    <property type="match status" value="1"/>
</dbReference>
<evidence type="ECO:0000256" key="12">
    <source>
        <dbReference type="ARBA" id="ARBA00022799"/>
    </source>
</evidence>
<evidence type="ECO:0000256" key="27">
    <source>
        <dbReference type="ARBA" id="ARBA00023394"/>
    </source>
</evidence>
<dbReference type="InterPro" id="IPR014043">
    <property type="entry name" value="Acyl_transferase_dom"/>
</dbReference>
<comment type="catalytic activity">
    <reaction evidence="40">
        <text>dodecanoyl-[ACP] + malonyl-[ACP] + H(+) = 3-oxotetradecanoyl-[ACP] + holo-[ACP] + CO2</text>
        <dbReference type="Rhea" id="RHEA:41884"/>
        <dbReference type="Rhea" id="RHEA-COMP:9623"/>
        <dbReference type="Rhea" id="RHEA-COMP:9644"/>
        <dbReference type="Rhea" id="RHEA-COMP:9645"/>
        <dbReference type="Rhea" id="RHEA-COMP:9685"/>
        <dbReference type="ChEBI" id="CHEBI:15378"/>
        <dbReference type="ChEBI" id="CHEBI:16526"/>
        <dbReference type="ChEBI" id="CHEBI:64479"/>
        <dbReference type="ChEBI" id="CHEBI:65264"/>
        <dbReference type="ChEBI" id="CHEBI:78449"/>
        <dbReference type="ChEBI" id="CHEBI:78473"/>
    </reaction>
    <physiologicalReaction direction="left-to-right" evidence="40">
        <dbReference type="Rhea" id="RHEA:41885"/>
    </physiologicalReaction>
</comment>
<evidence type="ECO:0000256" key="62">
    <source>
        <dbReference type="ARBA" id="ARBA00049521"/>
    </source>
</evidence>
<evidence type="ECO:0000256" key="1">
    <source>
        <dbReference type="ARBA" id="ARBA00005189"/>
    </source>
</evidence>
<dbReference type="SMART" id="SM00825">
    <property type="entry name" value="PKS_KS"/>
    <property type="match status" value="1"/>
</dbReference>
<evidence type="ECO:0000259" key="65">
    <source>
        <dbReference type="PROSITE" id="PS50075"/>
    </source>
</evidence>
<evidence type="ECO:0000259" key="67">
    <source>
        <dbReference type="PROSITE" id="PS52019"/>
    </source>
</evidence>
<dbReference type="InterPro" id="IPR009081">
    <property type="entry name" value="PP-bd_ACP"/>
</dbReference>
<organism evidence="68 69">
    <name type="scientific">Caerostris darwini</name>
    <dbReference type="NCBI Taxonomy" id="1538125"/>
    <lineage>
        <taxon>Eukaryota</taxon>
        <taxon>Metazoa</taxon>
        <taxon>Ecdysozoa</taxon>
        <taxon>Arthropoda</taxon>
        <taxon>Chelicerata</taxon>
        <taxon>Arachnida</taxon>
        <taxon>Araneae</taxon>
        <taxon>Araneomorphae</taxon>
        <taxon>Entelegynae</taxon>
        <taxon>Araneoidea</taxon>
        <taxon>Araneidae</taxon>
        <taxon>Caerostris</taxon>
    </lineage>
</organism>
<keyword evidence="19" id="KW-0520">NAD</keyword>
<evidence type="ECO:0000256" key="39">
    <source>
        <dbReference type="ARBA" id="ARBA00047500"/>
    </source>
</evidence>
<dbReference type="GO" id="GO:0019171">
    <property type="term" value="F:(3R)-hydroxyacyl-[acyl-carrier-protein] dehydratase activity"/>
    <property type="evidence" value="ECO:0007669"/>
    <property type="project" value="UniProtKB-EC"/>
</dbReference>
<evidence type="ECO:0000313" key="68">
    <source>
        <dbReference type="EMBL" id="GIX67542.1"/>
    </source>
</evidence>
<protein>
    <recommendedName>
        <fullName evidence="7">Fatty acid synthase</fullName>
        <ecNumber evidence="5">1.1.1.100</ecNumber>
        <ecNumber evidence="2">1.3.1.39</ecNumber>
        <ecNumber evidence="6">2.3.1.41</ecNumber>
        <ecNumber evidence="4">2.3.1.85</ecNumber>
        <ecNumber evidence="3">3.1.2.14</ecNumber>
    </recommendedName>
</protein>
<evidence type="ECO:0000256" key="34">
    <source>
        <dbReference type="ARBA" id="ARBA00047300"/>
    </source>
</evidence>
<dbReference type="SMART" id="SM00822">
    <property type="entry name" value="PKS_KR"/>
    <property type="match status" value="1"/>
</dbReference>
<comment type="catalytic activity">
    <reaction evidence="34">
        <text>3-oxooctadecanoyl-[ACP] + NADPH + H(+) = (3R)-hydroxyoctadecanoyl-[ACP] + NADP(+)</text>
        <dbReference type="Rhea" id="RHEA:41920"/>
        <dbReference type="Rhea" id="RHEA-COMP:9653"/>
        <dbReference type="Rhea" id="RHEA-COMP:9654"/>
        <dbReference type="ChEBI" id="CHEBI:15378"/>
        <dbReference type="ChEBI" id="CHEBI:57783"/>
        <dbReference type="ChEBI" id="CHEBI:58349"/>
        <dbReference type="ChEBI" id="CHEBI:78487"/>
        <dbReference type="ChEBI" id="CHEBI:78488"/>
    </reaction>
    <physiologicalReaction direction="left-to-right" evidence="34">
        <dbReference type="Rhea" id="RHEA:41921"/>
    </physiologicalReaction>
</comment>
<dbReference type="InterPro" id="IPR016036">
    <property type="entry name" value="Malonyl_transacylase_ACP-bd"/>
</dbReference>
<evidence type="ECO:0000256" key="53">
    <source>
        <dbReference type="ARBA" id="ARBA00048704"/>
    </source>
</evidence>
<dbReference type="GO" id="GO:0004313">
    <property type="term" value="F:[acyl-carrier-protein] S-acetyltransferase activity"/>
    <property type="evidence" value="ECO:0007669"/>
    <property type="project" value="UniProtKB-EC"/>
</dbReference>
<comment type="catalytic activity">
    <reaction evidence="54">
        <text>3-oxotetradecanoyl-[ACP] + NADPH + H(+) = (3R)-hydroxytetradecanoyl-[ACP] + NADP(+)</text>
        <dbReference type="Rhea" id="RHEA:41888"/>
        <dbReference type="Rhea" id="RHEA-COMP:9645"/>
        <dbReference type="Rhea" id="RHEA-COMP:9646"/>
        <dbReference type="ChEBI" id="CHEBI:15378"/>
        <dbReference type="ChEBI" id="CHEBI:57783"/>
        <dbReference type="ChEBI" id="CHEBI:58349"/>
        <dbReference type="ChEBI" id="CHEBI:78473"/>
        <dbReference type="ChEBI" id="CHEBI:78474"/>
    </reaction>
    <physiologicalReaction direction="left-to-right" evidence="54">
        <dbReference type="Rhea" id="RHEA:41889"/>
    </physiologicalReaction>
</comment>
<comment type="catalytic activity">
    <reaction evidence="60">
        <text>3-oxooctanoyl-[ACP] + NADPH + H(+) = (3R)-hydroxyoctanoyl-[ACP] + NADP(+)</text>
        <dbReference type="Rhea" id="RHEA:41840"/>
        <dbReference type="Rhea" id="RHEA-COMP:9633"/>
        <dbReference type="Rhea" id="RHEA-COMP:9634"/>
        <dbReference type="ChEBI" id="CHEBI:15378"/>
        <dbReference type="ChEBI" id="CHEBI:57783"/>
        <dbReference type="ChEBI" id="CHEBI:58349"/>
        <dbReference type="ChEBI" id="CHEBI:78460"/>
        <dbReference type="ChEBI" id="CHEBI:78461"/>
    </reaction>
    <physiologicalReaction direction="left-to-right" evidence="60">
        <dbReference type="Rhea" id="RHEA:41841"/>
    </physiologicalReaction>
</comment>
<dbReference type="InterPro" id="IPR020841">
    <property type="entry name" value="PKS_Beta-ketoAc_synthase_dom"/>
</dbReference>
<comment type="catalytic activity">
    <reaction evidence="43">
        <text>3-oxobutanoyl-[ACP] + NADPH + H(+) = (3R)-hydroxybutanoyl-[ACP] + NADP(+)</text>
        <dbReference type="Rhea" id="RHEA:41804"/>
        <dbReference type="Rhea" id="RHEA-COMP:9625"/>
        <dbReference type="Rhea" id="RHEA-COMP:9626"/>
        <dbReference type="ChEBI" id="CHEBI:15378"/>
        <dbReference type="ChEBI" id="CHEBI:57783"/>
        <dbReference type="ChEBI" id="CHEBI:58349"/>
        <dbReference type="ChEBI" id="CHEBI:78450"/>
        <dbReference type="ChEBI" id="CHEBI:78451"/>
    </reaction>
    <physiologicalReaction direction="left-to-right" evidence="43">
        <dbReference type="Rhea" id="RHEA:41805"/>
    </physiologicalReaction>
</comment>
<evidence type="ECO:0000256" key="52">
    <source>
        <dbReference type="ARBA" id="ARBA00048691"/>
    </source>
</evidence>
<evidence type="ECO:0000256" key="55">
    <source>
        <dbReference type="ARBA" id="ARBA00049019"/>
    </source>
</evidence>
<dbReference type="Gene3D" id="3.30.70.3290">
    <property type="match status" value="1"/>
</dbReference>
<dbReference type="InterPro" id="IPR057326">
    <property type="entry name" value="KR_dom"/>
</dbReference>